<dbReference type="KEGG" id="hsu:HLASF_1909"/>
<keyword evidence="2" id="KW-1185">Reference proteome</keyword>
<dbReference type="Pfam" id="PF19118">
    <property type="entry name" value="DUF5802"/>
    <property type="match status" value="1"/>
</dbReference>
<evidence type="ECO:0000313" key="1">
    <source>
        <dbReference type="EMBL" id="AKH98380.1"/>
    </source>
</evidence>
<accession>A0A0F7PDV1</accession>
<gene>
    <name evidence="1" type="ORF">HLASF_1909</name>
</gene>
<dbReference type="Proteomes" id="UP000069906">
    <property type="component" value="Chromosome"/>
</dbReference>
<dbReference type="RefSeq" id="WP_050049046.1">
    <property type="nucleotide sequence ID" value="NZ_CP008874.1"/>
</dbReference>
<organism evidence="1 2">
    <name type="scientific">Halanaeroarchaeum sulfurireducens</name>
    <dbReference type="NCBI Taxonomy" id="1604004"/>
    <lineage>
        <taxon>Archaea</taxon>
        <taxon>Methanobacteriati</taxon>
        <taxon>Methanobacteriota</taxon>
        <taxon>Stenosarchaea group</taxon>
        <taxon>Halobacteria</taxon>
        <taxon>Halobacteriales</taxon>
        <taxon>Halobacteriaceae</taxon>
        <taxon>Halanaeroarchaeum</taxon>
    </lineage>
</organism>
<proteinExistence type="predicted"/>
<dbReference type="OrthoDB" id="179978at2157"/>
<dbReference type="GeneID" id="25160058"/>
<name>A0A0F7PDV1_9EURY</name>
<protein>
    <submittedName>
        <fullName evidence="1">Uncharacterized protein</fullName>
    </submittedName>
</protein>
<reference evidence="1 2" key="1">
    <citation type="journal article" date="2015" name="ISME J.">
        <title>Elemental sulfur and acetate can support life of a novel strictly anaerobic haloarchaeon.</title>
        <authorList>
            <person name="Sorokin D.Y."/>
            <person name="Kublanov I.V."/>
            <person name="Gavrilov S.N."/>
            <person name="Rojo D."/>
            <person name="Roman P."/>
            <person name="Golyshin P.N."/>
            <person name="Slepak V.Z."/>
            <person name="Smedile F."/>
            <person name="Ferrer M."/>
            <person name="Messina E."/>
            <person name="La Cono V."/>
            <person name="Yakimov M.M."/>
        </authorList>
    </citation>
    <scope>NUCLEOTIDE SEQUENCE [LARGE SCALE GENOMIC DNA]</scope>
    <source>
        <strain evidence="1 2">HSR2</strain>
    </source>
</reference>
<dbReference type="HOGENOM" id="CLU_1943817_0_0_2"/>
<dbReference type="AlphaFoldDB" id="A0A0F7PDV1"/>
<sequence>MFEPFSSGYYLGRLFVEPSHDETATMQRDQHERVNRQLYATDEGIESLDAPLVMKLGETHLAVHGSSEVPEGTLAVPEETLDAIRIENPPTLSDVLLAKAEHARRLVSYGAV</sequence>
<dbReference type="EMBL" id="CP008874">
    <property type="protein sequence ID" value="AKH98380.1"/>
    <property type="molecule type" value="Genomic_DNA"/>
</dbReference>
<dbReference type="InterPro" id="IPR043825">
    <property type="entry name" value="DUF5802"/>
</dbReference>
<evidence type="ECO:0000313" key="2">
    <source>
        <dbReference type="Proteomes" id="UP000069906"/>
    </source>
</evidence>